<feature type="domain" description="Bacterial surface antigen (D15)" evidence="4">
    <location>
        <begin position="301"/>
        <end position="600"/>
    </location>
</feature>
<dbReference type="PANTHER" id="PTHR12815">
    <property type="entry name" value="SORTING AND ASSEMBLY MACHINERY SAMM50 PROTEIN FAMILY MEMBER"/>
    <property type="match status" value="1"/>
</dbReference>
<dbReference type="InterPro" id="IPR000184">
    <property type="entry name" value="Bac_surfAg_D15"/>
</dbReference>
<evidence type="ECO:0000259" key="4">
    <source>
        <dbReference type="Pfam" id="PF01103"/>
    </source>
</evidence>
<dbReference type="RefSeq" id="WP_211851022.1">
    <property type="nucleotide sequence ID" value="NZ_JAAGBB010000003.1"/>
</dbReference>
<dbReference type="InterPro" id="IPR039910">
    <property type="entry name" value="D15-like"/>
</dbReference>
<keyword evidence="2" id="KW-1134">Transmembrane beta strand</keyword>
<accession>A0ABS5ET08</accession>
<dbReference type="Gene3D" id="2.40.160.50">
    <property type="entry name" value="membrane protein fhac: a member of the omp85/tpsb transporter family"/>
    <property type="match status" value="1"/>
</dbReference>
<keyword evidence="2" id="KW-0812">Transmembrane</keyword>
<keyword evidence="6" id="KW-1185">Reference proteome</keyword>
<dbReference type="Pfam" id="PF01103">
    <property type="entry name" value="Omp85"/>
    <property type="match status" value="1"/>
</dbReference>
<evidence type="ECO:0000313" key="5">
    <source>
        <dbReference type="EMBL" id="MBR0663436.1"/>
    </source>
</evidence>
<dbReference type="EMBL" id="JAAGBB010000003">
    <property type="protein sequence ID" value="MBR0663436.1"/>
    <property type="molecule type" value="Genomic_DNA"/>
</dbReference>
<proteinExistence type="predicted"/>
<dbReference type="Proteomes" id="UP001196870">
    <property type="component" value="Unassembled WGS sequence"/>
</dbReference>
<comment type="caution">
    <text evidence="5">The sequence shown here is derived from an EMBL/GenBank/DDBJ whole genome shotgun (WGS) entry which is preliminary data.</text>
</comment>
<sequence length="600" mass="63582">MCLALLTGTGRGQEAPRDIPYRVEFAPSGDEALDTAARAVSQLERLRESSPTGAFGLVARAEADAERMIMALRSEGYWAGTARITLLGETPDSPTLPERVEQSSGEVPVMITLTPGPRYTLGRIQVQGGGADIATATPFGLAAGDPARAAPVLDAGESLRGRLRDAGYPLARVVSRDVMVDHDRRTMDVTFVLESGPLAHFAAPAVTGAETVDTGLLERVAGRRLAGETYGPARVESARSAISALGPFSTVRAREATALDAEGRLPITFEVVERPLRLFGASLAYETNYGPTVKLYWEHRNIFGAAERLRIEGEIARLGEAGGVDDATYRLSATLRTPEVLQRDIQSVTTLAAVRERLDAYDRNAIIASTLFERRLGPHLVGQAGPSFETGEIGRDGDMTPFTLLGFTVGARWDYTTSLLDPRSGWRASVTATPYLALGEGSSFTRVLANGSTYFDLSGNGGTVLALRAAVGSAFGAARDDITLDKRFYAGGGGSVRGYTYQAIGPRDSRNRPLGGASLVEGSIELRQRISGNLGMVAFVDAGSVGDSATPSFSDVRTGVGLGIRYATAIGPIRIDVAMPLSRIRGEGGYALYVGIGQAF</sequence>
<name>A0ABS5ET08_9PROT</name>
<keyword evidence="3" id="KW-0472">Membrane</keyword>
<comment type="subcellular location">
    <subcellularLocation>
        <location evidence="1">Membrane</location>
    </subcellularLocation>
</comment>
<evidence type="ECO:0000313" key="6">
    <source>
        <dbReference type="Proteomes" id="UP001196870"/>
    </source>
</evidence>
<protein>
    <submittedName>
        <fullName evidence="5">Outer membrane protein assembly factor</fullName>
    </submittedName>
</protein>
<gene>
    <name evidence="5" type="ORF">GXW71_03610</name>
</gene>
<evidence type="ECO:0000256" key="1">
    <source>
        <dbReference type="ARBA" id="ARBA00004370"/>
    </source>
</evidence>
<evidence type="ECO:0000256" key="2">
    <source>
        <dbReference type="ARBA" id="ARBA00022452"/>
    </source>
</evidence>
<evidence type="ECO:0000256" key="3">
    <source>
        <dbReference type="ARBA" id="ARBA00023136"/>
    </source>
</evidence>
<organism evidence="5 6">
    <name type="scientific">Plastoroseomonas hellenica</name>
    <dbReference type="NCBI Taxonomy" id="2687306"/>
    <lineage>
        <taxon>Bacteria</taxon>
        <taxon>Pseudomonadati</taxon>
        <taxon>Pseudomonadota</taxon>
        <taxon>Alphaproteobacteria</taxon>
        <taxon>Acetobacterales</taxon>
        <taxon>Acetobacteraceae</taxon>
        <taxon>Plastoroseomonas</taxon>
    </lineage>
</organism>
<dbReference type="PANTHER" id="PTHR12815:SF42">
    <property type="entry name" value="BACTERIAL SURFACE ANTIGEN (D15) DOMAIN-CONTAINING PROTEIN"/>
    <property type="match status" value="1"/>
</dbReference>
<reference evidence="6" key="1">
    <citation type="journal article" date="2021" name="Syst. Appl. Microbiol.">
        <title>Roseomonas hellenica sp. nov., isolated from roots of wild-growing Alkanna tinctoria.</title>
        <authorList>
            <person name="Rat A."/>
            <person name="Naranjo H.D."/>
            <person name="Lebbe L."/>
            <person name="Cnockaert M."/>
            <person name="Krigas N."/>
            <person name="Grigoriadou K."/>
            <person name="Maloupa E."/>
            <person name="Willems A."/>
        </authorList>
    </citation>
    <scope>NUCLEOTIDE SEQUENCE [LARGE SCALE GENOMIC DNA]</scope>
    <source>
        <strain evidence="6">LMG 31523</strain>
    </source>
</reference>